<dbReference type="Proteomes" id="UP001476583">
    <property type="component" value="Chromosome"/>
</dbReference>
<sequence length="104" mass="11685">MLIQLLDYSIENEGSTNAWANISIKIDNIGPIRWHITPSEWNQQDFDIGIGAPSDEIDISGLSAAEKTQLFGAVIEDEDIYDLESKVSQALKSEFKEIMRKIKS</sequence>
<keyword evidence="2" id="KW-1185">Reference proteome</keyword>
<evidence type="ECO:0000313" key="2">
    <source>
        <dbReference type="Proteomes" id="UP001476583"/>
    </source>
</evidence>
<proteinExistence type="predicted"/>
<name>A0ABZ2RLJ0_ECTME</name>
<protein>
    <submittedName>
        <fullName evidence="1">Uncharacterized protein</fullName>
    </submittedName>
</protein>
<evidence type="ECO:0000313" key="1">
    <source>
        <dbReference type="EMBL" id="WXL27914.1"/>
    </source>
</evidence>
<gene>
    <name evidence="1" type="ORF">WG219_10880</name>
</gene>
<organism evidence="1 2">
    <name type="scientific">Ectopseudomonas mendocina</name>
    <name type="common">Pseudomonas mendocina</name>
    <dbReference type="NCBI Taxonomy" id="300"/>
    <lineage>
        <taxon>Bacteria</taxon>
        <taxon>Pseudomonadati</taxon>
        <taxon>Pseudomonadota</taxon>
        <taxon>Gammaproteobacteria</taxon>
        <taxon>Pseudomonadales</taxon>
        <taxon>Pseudomonadaceae</taxon>
        <taxon>Ectopseudomonas</taxon>
    </lineage>
</organism>
<accession>A0ABZ2RLJ0</accession>
<reference evidence="1 2" key="1">
    <citation type="submission" date="2024-03" db="EMBL/GenBank/DDBJ databases">
        <title>Complete genome of BD2.</title>
        <authorList>
            <person name="Cao G."/>
        </authorList>
    </citation>
    <scope>NUCLEOTIDE SEQUENCE [LARGE SCALE GENOMIC DNA]</scope>
    <source>
        <strain evidence="1 2">BD2</strain>
    </source>
</reference>
<dbReference type="EMBL" id="CP148074">
    <property type="protein sequence ID" value="WXL27914.1"/>
    <property type="molecule type" value="Genomic_DNA"/>
</dbReference>